<reference evidence="19 20" key="1">
    <citation type="journal article" date="2010" name="Nature">
        <title>The genome of a songbird.</title>
        <authorList>
            <person name="Warren W.C."/>
            <person name="Clayton D.F."/>
            <person name="Ellegren H."/>
            <person name="Arnold A.P."/>
            <person name="Hillier L.W."/>
            <person name="Kunstner A."/>
            <person name="Searle S."/>
            <person name="White S."/>
            <person name="Vilella A.J."/>
            <person name="Fairley S."/>
            <person name="Heger A."/>
            <person name="Kong L."/>
            <person name="Ponting C.P."/>
            <person name="Jarvis E.D."/>
            <person name="Mello C.V."/>
            <person name="Minx P."/>
            <person name="Lovell P."/>
            <person name="Velho T.A."/>
            <person name="Ferris M."/>
            <person name="Balakrishnan C.N."/>
            <person name="Sinha S."/>
            <person name="Blatti C."/>
            <person name="London S.E."/>
            <person name="Li Y."/>
            <person name="Lin Y.C."/>
            <person name="George J."/>
            <person name="Sweedler J."/>
            <person name="Southey B."/>
            <person name="Gunaratne P."/>
            <person name="Watson M."/>
            <person name="Nam K."/>
            <person name="Backstrom N."/>
            <person name="Smeds L."/>
            <person name="Nabholz B."/>
            <person name="Itoh Y."/>
            <person name="Whitney O."/>
            <person name="Pfenning A.R."/>
            <person name="Howard J."/>
            <person name="Volker M."/>
            <person name="Skinner B.M."/>
            <person name="Griffin D.K."/>
            <person name="Ye L."/>
            <person name="McLaren W.M."/>
            <person name="Flicek P."/>
            <person name="Quesada V."/>
            <person name="Velasco G."/>
            <person name="Lopez-Otin C."/>
            <person name="Puente X.S."/>
            <person name="Olender T."/>
            <person name="Lancet D."/>
            <person name="Smit A.F."/>
            <person name="Hubley R."/>
            <person name="Konkel M.K."/>
            <person name="Walker J.A."/>
            <person name="Batzer M.A."/>
            <person name="Gu W."/>
            <person name="Pollock D.D."/>
            <person name="Chen L."/>
            <person name="Cheng Z."/>
            <person name="Eichler E.E."/>
            <person name="Stapley J."/>
            <person name="Slate J."/>
            <person name="Ekblom R."/>
            <person name="Birkhead T."/>
            <person name="Burke T."/>
            <person name="Burt D."/>
            <person name="Scharff C."/>
            <person name="Adam I."/>
            <person name="Richard H."/>
            <person name="Sultan M."/>
            <person name="Soldatov A."/>
            <person name="Lehrach H."/>
            <person name="Edwards S.V."/>
            <person name="Yang S.P."/>
            <person name="Li X."/>
            <person name="Graves T."/>
            <person name="Fulton L."/>
            <person name="Nelson J."/>
            <person name="Chinwalla A."/>
            <person name="Hou S."/>
            <person name="Mardis E.R."/>
            <person name="Wilson R.K."/>
        </authorList>
    </citation>
    <scope>NUCLEOTIDE SEQUENCE [LARGE SCALE GENOMIC DNA]</scope>
</reference>
<dbReference type="InterPro" id="IPR024956">
    <property type="entry name" value="tRNAHis_GuaTrfase_cat"/>
</dbReference>
<evidence type="ECO:0000256" key="11">
    <source>
        <dbReference type="ARBA" id="ARBA00023134"/>
    </source>
</evidence>
<feature type="compositionally biased region" description="Basic residues" evidence="16">
    <location>
        <begin position="151"/>
        <end position="164"/>
    </location>
</feature>
<evidence type="ECO:0000256" key="9">
    <source>
        <dbReference type="ARBA" id="ARBA00022741"/>
    </source>
</evidence>
<keyword evidence="20" id="KW-1185">Reference proteome</keyword>
<dbReference type="Pfam" id="PF04446">
    <property type="entry name" value="Thg1"/>
    <property type="match status" value="1"/>
</dbReference>
<dbReference type="GO" id="GO:0008193">
    <property type="term" value="F:tRNA guanylyltransferase activity"/>
    <property type="evidence" value="ECO:0007669"/>
    <property type="project" value="UniProtKB-EC"/>
</dbReference>
<comment type="similarity">
    <text evidence="2">Belongs to the tRNA(His) guanylyltransferase family.</text>
</comment>
<evidence type="ECO:0000256" key="1">
    <source>
        <dbReference type="ARBA" id="ARBA00001946"/>
    </source>
</evidence>
<dbReference type="PANTHER" id="PTHR12729">
    <property type="entry name" value="TRNA(HIS) GUANYLYLTRANSFERASE-RELATED"/>
    <property type="match status" value="1"/>
</dbReference>
<evidence type="ECO:0000313" key="20">
    <source>
        <dbReference type="Proteomes" id="UP000007754"/>
    </source>
</evidence>
<dbReference type="GO" id="GO:0005525">
    <property type="term" value="F:GTP binding"/>
    <property type="evidence" value="ECO:0007669"/>
    <property type="project" value="UniProtKB-KW"/>
</dbReference>
<dbReference type="AlphaFoldDB" id="H0YQS0"/>
<evidence type="ECO:0000256" key="7">
    <source>
        <dbReference type="ARBA" id="ARBA00022695"/>
    </source>
</evidence>
<gene>
    <name evidence="19" type="primary">THG1L</name>
</gene>
<dbReference type="InterPro" id="IPR038469">
    <property type="entry name" value="tRNAHis_GuaTrfase_Thg1_sf"/>
</dbReference>
<reference evidence="19" key="3">
    <citation type="submission" date="2025-09" db="UniProtKB">
        <authorList>
            <consortium name="Ensembl"/>
        </authorList>
    </citation>
    <scope>IDENTIFICATION</scope>
</reference>
<dbReference type="GeneTree" id="ENSGT00390000011705"/>
<dbReference type="Gene3D" id="3.30.70.3000">
    <property type="match status" value="1"/>
</dbReference>
<proteinExistence type="inferred from homology"/>
<comment type="subunit">
    <text evidence="15">Homotetramer. Interacts with MFN1 and MFN2; functions as a guanyl-nucleotide exchange factor/GEF for MFN2 and also probably MFN1.</text>
</comment>
<evidence type="ECO:0000259" key="17">
    <source>
        <dbReference type="Pfam" id="PF04446"/>
    </source>
</evidence>
<evidence type="ECO:0000256" key="10">
    <source>
        <dbReference type="ARBA" id="ARBA00022842"/>
    </source>
</evidence>
<dbReference type="HOGENOM" id="CLU_044271_0_0_1"/>
<sequence length="528" mass="59255">MLGRSVWTAALLQGLFPACSRTFSFWRSPLPLSLSLSLLTALRASFSTAAGAEMYLPFLAAPWLGSGRLGCSCTWTRSPPRGPMSSLCPGAEAGLARARKRQCLSLRSIAPPPLLGRRYRCANAPRGPAPPARTEPASRTNRGARTEPQPRRLHRAVPSRAHRWGRPDRPSRARCSARSDRGARAAGPGSAPRSRHGGRCRNRPALRPPAPPSAAPGRPEGPGAAPSASAPAMLRCCRAAAAIAAGCAPGSPRGRRGLAMAKSKFEYVRDFEADDTVLPNCWIVVRLDGRNFHRFSEQHEFKKPNDDRALQLMTKCAQTVMQELEDIAIAYGQSDEYSFVFKKKSRWFKRRASKFMTHVVSQFSSSYVFYWKDYFKDQQLLYPPGFDGRIVLYPSNQNLKDYLSWRQADCHINNLYNTVFWMLVQRGGLTPVQAQERLRGTLAGDKNEILFSEFNINYNNEPLMYRKGTVLIWQKINEVITKKIKLPKEEEEKEVEVTRTKTKVVPLHCDIIGDQFWEEYPEILAEDS</sequence>
<dbReference type="Ensembl" id="ENSTGUT00000000638.2">
    <property type="protein sequence ID" value="ENSTGUP00000000627.2"/>
    <property type="gene ID" value="ENSTGUG00000000618.2"/>
</dbReference>
<dbReference type="InterPro" id="IPR007537">
    <property type="entry name" value="tRNAHis_GuaTrfase_Thg1"/>
</dbReference>
<dbReference type="InterPro" id="IPR025845">
    <property type="entry name" value="Thg1_C_dom"/>
</dbReference>
<evidence type="ECO:0000256" key="16">
    <source>
        <dbReference type="SAM" id="MobiDB-lite"/>
    </source>
</evidence>
<comment type="catalytic activity">
    <reaction evidence="13">
        <text>a 5'-end ribonucleotide-tRNA(His) + GTP + ATP + H2O = a 5'-end phospho-guanosine-ribonucleotide-tRNA(His) + AMP + 2 diphosphate + H(+)</text>
        <dbReference type="Rhea" id="RHEA:54564"/>
        <dbReference type="Rhea" id="RHEA-COMP:14193"/>
        <dbReference type="Rhea" id="RHEA-COMP:14917"/>
        <dbReference type="ChEBI" id="CHEBI:15377"/>
        <dbReference type="ChEBI" id="CHEBI:15378"/>
        <dbReference type="ChEBI" id="CHEBI:30616"/>
        <dbReference type="ChEBI" id="CHEBI:33019"/>
        <dbReference type="ChEBI" id="CHEBI:37565"/>
        <dbReference type="ChEBI" id="CHEBI:138282"/>
        <dbReference type="ChEBI" id="CHEBI:141847"/>
        <dbReference type="ChEBI" id="CHEBI:456215"/>
        <dbReference type="EC" id="2.7.7.79"/>
    </reaction>
</comment>
<reference evidence="19" key="2">
    <citation type="submission" date="2025-08" db="UniProtKB">
        <authorList>
            <consortium name="Ensembl"/>
        </authorList>
    </citation>
    <scope>IDENTIFICATION</scope>
</reference>
<evidence type="ECO:0000256" key="8">
    <source>
        <dbReference type="ARBA" id="ARBA00022723"/>
    </source>
</evidence>
<keyword evidence="10" id="KW-0460">Magnesium</keyword>
<accession>H0YQS0</accession>
<dbReference type="PANTHER" id="PTHR12729:SF6">
    <property type="entry name" value="TRNA(HIS) GUANYLYLTRANSFERASE-RELATED"/>
    <property type="match status" value="1"/>
</dbReference>
<keyword evidence="5" id="KW-0808">Transferase</keyword>
<evidence type="ECO:0000256" key="13">
    <source>
        <dbReference type="ARBA" id="ARBA00047281"/>
    </source>
</evidence>
<evidence type="ECO:0000256" key="5">
    <source>
        <dbReference type="ARBA" id="ARBA00022679"/>
    </source>
</evidence>
<dbReference type="FunFam" id="3.30.70.3000:FF:000001">
    <property type="entry name" value="tRNA(His) guanylyltransferase"/>
    <property type="match status" value="1"/>
</dbReference>
<feature type="compositionally biased region" description="Basic and acidic residues" evidence="16">
    <location>
        <begin position="165"/>
        <end position="183"/>
    </location>
</feature>
<dbReference type="Pfam" id="PF14413">
    <property type="entry name" value="Thg1C"/>
    <property type="match status" value="1"/>
</dbReference>
<evidence type="ECO:0000256" key="2">
    <source>
        <dbReference type="ARBA" id="ARBA00010113"/>
    </source>
</evidence>
<dbReference type="STRING" id="59729.ENSTGUP00000000627"/>
<keyword evidence="11" id="KW-0342">GTP-binding</keyword>
<feature type="region of interest" description="Disordered" evidence="16">
    <location>
        <begin position="117"/>
        <end position="229"/>
    </location>
</feature>
<evidence type="ECO:0000313" key="19">
    <source>
        <dbReference type="Ensembl" id="ENSTGUP00000000627.2"/>
    </source>
</evidence>
<keyword evidence="7" id="KW-0548">Nucleotidyltransferase</keyword>
<evidence type="ECO:0000256" key="14">
    <source>
        <dbReference type="ARBA" id="ARBA00058346"/>
    </source>
</evidence>
<evidence type="ECO:0000259" key="18">
    <source>
        <dbReference type="Pfam" id="PF14413"/>
    </source>
</evidence>
<evidence type="ECO:0000256" key="6">
    <source>
        <dbReference type="ARBA" id="ARBA00022694"/>
    </source>
</evidence>
<feature type="domain" description="Thg1 C-terminal" evidence="18">
    <location>
        <begin position="397"/>
        <end position="513"/>
    </location>
</feature>
<name>H0YQS0_TAEGU</name>
<dbReference type="Proteomes" id="UP000007754">
    <property type="component" value="Chromosome 13"/>
</dbReference>
<dbReference type="InParanoid" id="H0YQS0"/>
<keyword evidence="8" id="KW-0479">Metal-binding</keyword>
<dbReference type="GO" id="GO:0000287">
    <property type="term" value="F:magnesium ion binding"/>
    <property type="evidence" value="ECO:0007669"/>
    <property type="project" value="InterPro"/>
</dbReference>
<keyword evidence="6" id="KW-0819">tRNA processing</keyword>
<dbReference type="GO" id="GO:0006400">
    <property type="term" value="P:tRNA modification"/>
    <property type="evidence" value="ECO:0007669"/>
    <property type="project" value="InterPro"/>
</dbReference>
<organism evidence="19 20">
    <name type="scientific">Taeniopygia guttata</name>
    <name type="common">Zebra finch</name>
    <name type="synonym">Poephila guttata</name>
    <dbReference type="NCBI Taxonomy" id="59729"/>
    <lineage>
        <taxon>Eukaryota</taxon>
        <taxon>Metazoa</taxon>
        <taxon>Chordata</taxon>
        <taxon>Craniata</taxon>
        <taxon>Vertebrata</taxon>
        <taxon>Euteleostomi</taxon>
        <taxon>Archelosauria</taxon>
        <taxon>Archosauria</taxon>
        <taxon>Dinosauria</taxon>
        <taxon>Saurischia</taxon>
        <taxon>Theropoda</taxon>
        <taxon>Coelurosauria</taxon>
        <taxon>Aves</taxon>
        <taxon>Neognathae</taxon>
        <taxon>Neoaves</taxon>
        <taxon>Telluraves</taxon>
        <taxon>Australaves</taxon>
        <taxon>Passeriformes</taxon>
        <taxon>Passeroidea</taxon>
        <taxon>Estrildidae</taxon>
        <taxon>Estrildinae</taxon>
        <taxon>Taeniopygia</taxon>
    </lineage>
</organism>
<feature type="compositionally biased region" description="Low complexity" evidence="16">
    <location>
        <begin position="215"/>
        <end position="229"/>
    </location>
</feature>
<dbReference type="EC" id="2.7.7.79" evidence="3"/>
<feature type="compositionally biased region" description="Basic residues" evidence="16">
    <location>
        <begin position="193"/>
        <end position="204"/>
    </location>
</feature>
<comment type="cofactor">
    <cofactor evidence="1">
        <name>Mg(2+)</name>
        <dbReference type="ChEBI" id="CHEBI:18420"/>
    </cofactor>
</comment>
<protein>
    <recommendedName>
        <fullName evidence="4">Probable tRNA(His) guanylyltransferase</fullName>
        <ecNumber evidence="3">2.7.7.79</ecNumber>
    </recommendedName>
    <alternativeName>
        <fullName evidence="12">tRNA-histidine guanylyltransferase</fullName>
    </alternativeName>
</protein>
<evidence type="ECO:0000256" key="12">
    <source>
        <dbReference type="ARBA" id="ARBA00032480"/>
    </source>
</evidence>
<evidence type="ECO:0000256" key="4">
    <source>
        <dbReference type="ARBA" id="ARBA00022310"/>
    </source>
</evidence>
<feature type="domain" description="tRNAHis guanylyltransferase catalytic" evidence="17">
    <location>
        <begin position="265"/>
        <end position="394"/>
    </location>
</feature>
<comment type="function">
    <text evidence="14">Adds a GMP to the 5'-end of tRNA(His) after transcription and RNase P cleavage. This step is essential for proper recognition of the tRNA and for the fidelity of protein synthesis. Also functions as a guanyl-nucleotide exchange factor/GEF for the MFN1 and MFN2 mitofusins thereby regulating mitochondrial fusion. By regulating both mitochondrial dynamics and bioenergetic function, it contributes to cell survival following oxidative stress.</text>
</comment>
<evidence type="ECO:0000256" key="15">
    <source>
        <dbReference type="ARBA" id="ARBA00065710"/>
    </source>
</evidence>
<evidence type="ECO:0000256" key="3">
    <source>
        <dbReference type="ARBA" id="ARBA00012511"/>
    </source>
</evidence>
<keyword evidence="9" id="KW-0547">Nucleotide-binding</keyword>